<dbReference type="SUPFAM" id="SSF55347">
    <property type="entry name" value="Glyceraldehyde-3-phosphate dehydrogenase-like, C-terminal domain"/>
    <property type="match status" value="1"/>
</dbReference>
<organism evidence="3 4">
    <name type="scientific">Cohnella zeiphila</name>
    <dbReference type="NCBI Taxonomy" id="2761120"/>
    <lineage>
        <taxon>Bacteria</taxon>
        <taxon>Bacillati</taxon>
        <taxon>Bacillota</taxon>
        <taxon>Bacilli</taxon>
        <taxon>Bacillales</taxon>
        <taxon>Paenibacillaceae</taxon>
        <taxon>Cohnella</taxon>
    </lineage>
</organism>
<proteinExistence type="predicted"/>
<dbReference type="Pfam" id="PF01408">
    <property type="entry name" value="GFO_IDH_MocA"/>
    <property type="match status" value="1"/>
</dbReference>
<dbReference type="InterPro" id="IPR051450">
    <property type="entry name" value="Gfo/Idh/MocA_Oxidoreductases"/>
</dbReference>
<dbReference type="InterPro" id="IPR036291">
    <property type="entry name" value="NAD(P)-bd_dom_sf"/>
</dbReference>
<dbReference type="GO" id="GO:0000166">
    <property type="term" value="F:nucleotide binding"/>
    <property type="evidence" value="ECO:0007669"/>
    <property type="project" value="InterPro"/>
</dbReference>
<dbReference type="EMBL" id="JACJVO010000032">
    <property type="protein sequence ID" value="MBB6734319.1"/>
    <property type="molecule type" value="Genomic_DNA"/>
</dbReference>
<dbReference type="SUPFAM" id="SSF51735">
    <property type="entry name" value="NAD(P)-binding Rossmann-fold domains"/>
    <property type="match status" value="1"/>
</dbReference>
<dbReference type="Proteomes" id="UP000564644">
    <property type="component" value="Unassembled WGS sequence"/>
</dbReference>
<comment type="caution">
    <text evidence="3">The sequence shown here is derived from an EMBL/GenBank/DDBJ whole genome shotgun (WGS) entry which is preliminary data.</text>
</comment>
<dbReference type="Gene3D" id="3.40.50.720">
    <property type="entry name" value="NAD(P)-binding Rossmann-like Domain"/>
    <property type="match status" value="1"/>
</dbReference>
<feature type="domain" description="GFO/IDH/MocA-like oxidoreductase" evidence="2">
    <location>
        <begin position="129"/>
        <end position="255"/>
    </location>
</feature>
<keyword evidence="4" id="KW-1185">Reference proteome</keyword>
<sequence length="330" mass="36966">MKFAIVGCQHAHIGLFLKEMLELGHECAGICEAENEELAAEMSRIYQVPVFSGPDSFLDASIEVIGCADVNSRKIDVIEWCERHGKHVMVDKPAVTNEEDLQRLRRVAERGRIRIGMMLTERFRPSVIALKRMIDEGELGRIVHLHMRKPHLLNPRKRPAWHFDKERNGGLVIDLLVHDLDLLRWLTGSELRASSGIMTKSILPEHPHFYDSAAVQALTENGTTAQLYADWHTPAKSWTWGDCRLFATGTRGSAEIRLEGDPLVAREEILIAVTDAREPARIALPDPGATLSEDFLRRIAGEPGCMDESDILAASEAAIRTDRNTQTIGR</sequence>
<evidence type="ECO:0000313" key="4">
    <source>
        <dbReference type="Proteomes" id="UP000564644"/>
    </source>
</evidence>
<dbReference type="PANTHER" id="PTHR43377:SF1">
    <property type="entry name" value="BILIVERDIN REDUCTASE A"/>
    <property type="match status" value="1"/>
</dbReference>
<accession>A0A7X0VXI5</accession>
<dbReference type="RefSeq" id="WP_185131955.1">
    <property type="nucleotide sequence ID" value="NZ_JACJVO010000032.1"/>
</dbReference>
<dbReference type="Pfam" id="PF22725">
    <property type="entry name" value="GFO_IDH_MocA_C3"/>
    <property type="match status" value="1"/>
</dbReference>
<evidence type="ECO:0000259" key="2">
    <source>
        <dbReference type="Pfam" id="PF22725"/>
    </source>
</evidence>
<dbReference type="AlphaFoldDB" id="A0A7X0VXI5"/>
<dbReference type="InterPro" id="IPR055170">
    <property type="entry name" value="GFO_IDH_MocA-like_dom"/>
</dbReference>
<feature type="domain" description="Gfo/Idh/MocA-like oxidoreductase N-terminal" evidence="1">
    <location>
        <begin position="2"/>
        <end position="110"/>
    </location>
</feature>
<dbReference type="PANTHER" id="PTHR43377">
    <property type="entry name" value="BILIVERDIN REDUCTASE A"/>
    <property type="match status" value="1"/>
</dbReference>
<dbReference type="InterPro" id="IPR000683">
    <property type="entry name" value="Gfo/Idh/MocA-like_OxRdtase_N"/>
</dbReference>
<evidence type="ECO:0000259" key="1">
    <source>
        <dbReference type="Pfam" id="PF01408"/>
    </source>
</evidence>
<name>A0A7X0VXI5_9BACL</name>
<gene>
    <name evidence="3" type="ORF">H7C18_25680</name>
</gene>
<dbReference type="Gene3D" id="3.30.360.10">
    <property type="entry name" value="Dihydrodipicolinate Reductase, domain 2"/>
    <property type="match status" value="1"/>
</dbReference>
<evidence type="ECO:0000313" key="3">
    <source>
        <dbReference type="EMBL" id="MBB6734319.1"/>
    </source>
</evidence>
<reference evidence="3 4" key="1">
    <citation type="submission" date="2020-08" db="EMBL/GenBank/DDBJ databases">
        <title>Cohnella phylogeny.</title>
        <authorList>
            <person name="Dunlap C."/>
        </authorList>
    </citation>
    <scope>NUCLEOTIDE SEQUENCE [LARGE SCALE GENOMIC DNA]</scope>
    <source>
        <strain evidence="3 4">CBP 2801</strain>
    </source>
</reference>
<protein>
    <submittedName>
        <fullName evidence="3">Gfo/Idh/MocA family oxidoreductase</fullName>
    </submittedName>
</protein>